<dbReference type="Proteomes" id="UP001595604">
    <property type="component" value="Unassembled WGS sequence"/>
</dbReference>
<protein>
    <recommendedName>
        <fullName evidence="4">Energy transducer TonB</fullName>
    </recommendedName>
</protein>
<dbReference type="EMBL" id="JBHRTQ010000003">
    <property type="protein sequence ID" value="MFC3173213.1"/>
    <property type="molecule type" value="Genomic_DNA"/>
</dbReference>
<evidence type="ECO:0000256" key="1">
    <source>
        <dbReference type="SAM" id="MobiDB-lite"/>
    </source>
</evidence>
<organism evidence="2 3">
    <name type="scientific">Novosphingobium bradum</name>
    <dbReference type="NCBI Taxonomy" id="1737444"/>
    <lineage>
        <taxon>Bacteria</taxon>
        <taxon>Pseudomonadati</taxon>
        <taxon>Pseudomonadota</taxon>
        <taxon>Alphaproteobacteria</taxon>
        <taxon>Sphingomonadales</taxon>
        <taxon>Sphingomonadaceae</taxon>
        <taxon>Novosphingobium</taxon>
    </lineage>
</organism>
<accession>A0ABV7IR95</accession>
<feature type="region of interest" description="Disordered" evidence="1">
    <location>
        <begin position="123"/>
        <end position="149"/>
    </location>
</feature>
<keyword evidence="3" id="KW-1185">Reference proteome</keyword>
<sequence length="257" mass="26505">MILPSSLTAPAAHGPSRRERAISALLSLAICAALGFMLARMGAFAPAAPGNGSRLVAVDLSQHEADKPRQAQRTQAHQVAAPSATAPVIVPPQPTPSATPLPPLALIPLTRAEMASADIGRMARRGPAAGPPAPNAGGASDAGGGDGPGGAHLYAAQWVREPTRAEMATYIPKGANAPGSWAVIACRTIEGFHVEDCREMAENPPGSGLARGLRQAAWQFLVRPPRVGGQPLIGSWVRIRFDFTRDPDHAEAGAGAD</sequence>
<proteinExistence type="predicted"/>
<gene>
    <name evidence="2" type="ORF">ACFOD9_02990</name>
</gene>
<evidence type="ECO:0008006" key="4">
    <source>
        <dbReference type="Google" id="ProtNLM"/>
    </source>
</evidence>
<comment type="caution">
    <text evidence="2">The sequence shown here is derived from an EMBL/GenBank/DDBJ whole genome shotgun (WGS) entry which is preliminary data.</text>
</comment>
<dbReference type="RefSeq" id="WP_379508600.1">
    <property type="nucleotide sequence ID" value="NZ_JBHRTQ010000003.1"/>
</dbReference>
<reference evidence="3" key="1">
    <citation type="journal article" date="2019" name="Int. J. Syst. Evol. Microbiol.">
        <title>The Global Catalogue of Microorganisms (GCM) 10K type strain sequencing project: providing services to taxonomists for standard genome sequencing and annotation.</title>
        <authorList>
            <consortium name="The Broad Institute Genomics Platform"/>
            <consortium name="The Broad Institute Genome Sequencing Center for Infectious Disease"/>
            <person name="Wu L."/>
            <person name="Ma J."/>
        </authorList>
    </citation>
    <scope>NUCLEOTIDE SEQUENCE [LARGE SCALE GENOMIC DNA]</scope>
    <source>
        <strain evidence="3">KCTC 42984</strain>
    </source>
</reference>
<feature type="compositionally biased region" description="Gly residues" evidence="1">
    <location>
        <begin position="140"/>
        <end position="149"/>
    </location>
</feature>
<evidence type="ECO:0000313" key="3">
    <source>
        <dbReference type="Proteomes" id="UP001595604"/>
    </source>
</evidence>
<evidence type="ECO:0000313" key="2">
    <source>
        <dbReference type="EMBL" id="MFC3173213.1"/>
    </source>
</evidence>
<name>A0ABV7IR95_9SPHN</name>